<dbReference type="Gene3D" id="1.20.1250.20">
    <property type="entry name" value="MFS general substrate transporter like domains"/>
    <property type="match status" value="1"/>
</dbReference>
<feature type="transmembrane region" description="Helical" evidence="5">
    <location>
        <begin position="229"/>
        <end position="247"/>
    </location>
</feature>
<dbReference type="OrthoDB" id="2533084at2759"/>
<feature type="transmembrane region" description="Helical" evidence="5">
    <location>
        <begin position="351"/>
        <end position="370"/>
    </location>
</feature>
<sequence>MSKEEAVEHHESSKVTTAHSKAGITLIPAPSDDPRDPLNWSRGRKLLTLFIVSFAGFTGTLQAVGNVSSVFQQGALYHKTPVEITYSVADKPLIVKGLGRHCWIVRRASVLVARLEEDRSRRQHLVGDGPHPRLHRVGGDVHGFGRLLQLRAVEVVWLFGGILRDDCLPIISNRFNFAVGASYITDTFFLHQRGKCFAFYNVMILLGTLAGPTFSGFVVGNGAPWSIEYWYNVGLEGFVTLMILFLLEETGWTRPGRPAYPVPATSFFQRSVDVYLFRNPNVAEGMTNREALHLATMPIRIGVHPVGILGGLFLMIVFGWSVGVNNLLAVFLQSPVSEKGYGFTPNQNAEFTFAAWFGCITGQLYGLAFNDRLPLWICRRTGGVWKPEFRLHALWFPTFLCLNVGLGLFGAALQYHLHYMVAAVGNFLLNFSSNVAVPVIVNYEVECFTKYPVEAATIMNFYRTIFGIAIPFFIDGWEARVGVGWVFGMMAFVSVAAFGLIIVLMVAGHRVRHWFHTDILSSEEGTKIIGEEVNRLDVEAH</sequence>
<dbReference type="GeneID" id="34606064"/>
<feature type="transmembrane region" description="Helical" evidence="5">
    <location>
        <begin position="306"/>
        <end position="331"/>
    </location>
</feature>
<accession>A0A177ES83</accession>
<evidence type="ECO:0008006" key="8">
    <source>
        <dbReference type="Google" id="ProtNLM"/>
    </source>
</evidence>
<comment type="caution">
    <text evidence="6">The sequence shown here is derived from an EMBL/GenBank/DDBJ whole genome shotgun (WGS) entry which is preliminary data.</text>
</comment>
<evidence type="ECO:0000256" key="5">
    <source>
        <dbReference type="SAM" id="Phobius"/>
    </source>
</evidence>
<feature type="transmembrane region" description="Helical" evidence="5">
    <location>
        <begin position="419"/>
        <end position="441"/>
    </location>
</feature>
<evidence type="ECO:0000256" key="3">
    <source>
        <dbReference type="ARBA" id="ARBA00022989"/>
    </source>
</evidence>
<feature type="transmembrane region" description="Helical" evidence="5">
    <location>
        <begin position="486"/>
        <end position="507"/>
    </location>
</feature>
<dbReference type="InterPro" id="IPR036259">
    <property type="entry name" value="MFS_trans_sf"/>
</dbReference>
<keyword evidence="7" id="KW-1185">Reference proteome</keyword>
<dbReference type="SUPFAM" id="SSF103473">
    <property type="entry name" value="MFS general substrate transporter"/>
    <property type="match status" value="1"/>
</dbReference>
<dbReference type="RefSeq" id="XP_022506806.1">
    <property type="nucleotide sequence ID" value="XM_022660862.1"/>
</dbReference>
<keyword evidence="2 5" id="KW-0812">Transmembrane</keyword>
<organism evidence="6 7">
    <name type="scientific">Fonsecaea monophora</name>
    <dbReference type="NCBI Taxonomy" id="254056"/>
    <lineage>
        <taxon>Eukaryota</taxon>
        <taxon>Fungi</taxon>
        <taxon>Dikarya</taxon>
        <taxon>Ascomycota</taxon>
        <taxon>Pezizomycotina</taxon>
        <taxon>Eurotiomycetes</taxon>
        <taxon>Chaetothyriomycetidae</taxon>
        <taxon>Chaetothyriales</taxon>
        <taxon>Herpotrichiellaceae</taxon>
        <taxon>Fonsecaea</taxon>
    </lineage>
</organism>
<dbReference type="Proteomes" id="UP000077002">
    <property type="component" value="Unassembled WGS sequence"/>
</dbReference>
<name>A0A177ES83_9EURO</name>
<evidence type="ECO:0000256" key="2">
    <source>
        <dbReference type="ARBA" id="ARBA00022692"/>
    </source>
</evidence>
<protein>
    <recommendedName>
        <fullName evidence="8">Major facilitator superfamily (MFS) profile domain-containing protein</fullName>
    </recommendedName>
</protein>
<feature type="transmembrane region" description="Helical" evidence="5">
    <location>
        <begin position="391"/>
        <end position="413"/>
    </location>
</feature>
<reference evidence="6 7" key="1">
    <citation type="submission" date="2016-03" db="EMBL/GenBank/DDBJ databases">
        <title>Draft genome sequence of the Fonsecaea monophora CBS 269.37.</title>
        <authorList>
            <person name="Bombassaro A."/>
            <person name="Vinicius W.A."/>
            <person name="De Hoog S."/>
            <person name="Sun J."/>
            <person name="Souza E.M."/>
            <person name="Raittz R.T."/>
            <person name="Costa F."/>
            <person name="Leao A.C."/>
            <person name="Tadra-Sfeir M.Z."/>
            <person name="Baura V."/>
            <person name="Balsanelli E."/>
            <person name="Pedrosa F.O."/>
            <person name="Moreno L.F."/>
            <person name="Steffens M.B."/>
            <person name="Xi L."/>
            <person name="Bocca A.L."/>
            <person name="Felipe M.S."/>
            <person name="Teixeira M."/>
            <person name="Telles Filho F.Q."/>
            <person name="Azevedo C.M."/>
            <person name="Gomes R."/>
            <person name="Vicente V.A."/>
        </authorList>
    </citation>
    <scope>NUCLEOTIDE SEQUENCE [LARGE SCALE GENOMIC DNA]</scope>
    <source>
        <strain evidence="6 7">CBS 269.37</strain>
    </source>
</reference>
<evidence type="ECO:0000256" key="4">
    <source>
        <dbReference type="ARBA" id="ARBA00023136"/>
    </source>
</evidence>
<dbReference type="EMBL" id="LVKK01000138">
    <property type="protein sequence ID" value="OAG34854.1"/>
    <property type="molecule type" value="Genomic_DNA"/>
</dbReference>
<feature type="transmembrane region" description="Helical" evidence="5">
    <location>
        <begin position="46"/>
        <end position="64"/>
    </location>
</feature>
<evidence type="ECO:0000256" key="1">
    <source>
        <dbReference type="ARBA" id="ARBA00004141"/>
    </source>
</evidence>
<feature type="transmembrane region" description="Helical" evidence="5">
    <location>
        <begin position="197"/>
        <end position="217"/>
    </location>
</feature>
<dbReference type="AlphaFoldDB" id="A0A177ES83"/>
<evidence type="ECO:0000313" key="7">
    <source>
        <dbReference type="Proteomes" id="UP000077002"/>
    </source>
</evidence>
<dbReference type="PANTHER" id="PTHR23502">
    <property type="entry name" value="MAJOR FACILITATOR SUPERFAMILY"/>
    <property type="match status" value="1"/>
</dbReference>
<proteinExistence type="predicted"/>
<keyword evidence="3 5" id="KW-1133">Transmembrane helix</keyword>
<gene>
    <name evidence="6" type="ORF">AYO21_10959</name>
</gene>
<dbReference type="GO" id="GO:0005886">
    <property type="term" value="C:plasma membrane"/>
    <property type="evidence" value="ECO:0007669"/>
    <property type="project" value="TreeGrafter"/>
</dbReference>
<evidence type="ECO:0000313" key="6">
    <source>
        <dbReference type="EMBL" id="OAG34854.1"/>
    </source>
</evidence>
<comment type="subcellular location">
    <subcellularLocation>
        <location evidence="1">Membrane</location>
        <topology evidence="1">Multi-pass membrane protein</topology>
    </subcellularLocation>
</comment>
<feature type="transmembrane region" description="Helical" evidence="5">
    <location>
        <begin position="453"/>
        <end position="474"/>
    </location>
</feature>
<dbReference type="PANTHER" id="PTHR23502:SF22">
    <property type="entry name" value="MAJOR FACILITATOR SUPERFAMILY (MFS) PROFILE DOMAIN-CONTAINING PROTEIN"/>
    <property type="match status" value="1"/>
</dbReference>
<keyword evidence="4 5" id="KW-0472">Membrane</keyword>
<dbReference type="GO" id="GO:0022857">
    <property type="term" value="F:transmembrane transporter activity"/>
    <property type="evidence" value="ECO:0007669"/>
    <property type="project" value="TreeGrafter"/>
</dbReference>